<proteinExistence type="inferred from homology"/>
<evidence type="ECO:0000256" key="1">
    <source>
        <dbReference type="ARBA" id="ARBA00006252"/>
    </source>
</evidence>
<accession>K2N1U4</accession>
<dbReference type="SUPFAM" id="SSF52218">
    <property type="entry name" value="Flavoproteins"/>
    <property type="match status" value="1"/>
</dbReference>
<dbReference type="PANTHER" id="PTHR10204:SF34">
    <property type="entry name" value="NAD(P)H DEHYDROGENASE [QUINONE] 1 ISOFORM 1"/>
    <property type="match status" value="1"/>
</dbReference>
<feature type="domain" description="Flavodoxin-like fold" evidence="3">
    <location>
        <begin position="1"/>
        <end position="202"/>
    </location>
</feature>
<dbReference type="PANTHER" id="PTHR10204">
    <property type="entry name" value="NAD P H OXIDOREDUCTASE-RELATED"/>
    <property type="match status" value="1"/>
</dbReference>
<dbReference type="InterPro" id="IPR051545">
    <property type="entry name" value="NAD(P)H_dehydrogenase_qn"/>
</dbReference>
<comment type="caution">
    <text evidence="4">The sequence shown here is derived from an EMBL/GenBank/DDBJ whole genome shotgun (WGS) entry which is preliminary data.</text>
</comment>
<dbReference type="AlphaFoldDB" id="K2N1U4"/>
<gene>
    <name evidence="4" type="ORF">NA2_14587</name>
</gene>
<reference evidence="4 5" key="1">
    <citation type="journal article" date="2012" name="J. Bacteriol.">
        <title>Genome Sequence of Nitratireductor pacificus Type Strain pht-3B.</title>
        <authorList>
            <person name="Lai Q."/>
            <person name="Li G."/>
            <person name="Shao Z."/>
        </authorList>
    </citation>
    <scope>NUCLEOTIDE SEQUENCE [LARGE SCALE GENOMIC DNA]</scope>
    <source>
        <strain evidence="5">pht-3B</strain>
    </source>
</reference>
<dbReference type="EMBL" id="AMRM01000016">
    <property type="protein sequence ID" value="EKF18148.1"/>
    <property type="molecule type" value="Genomic_DNA"/>
</dbReference>
<evidence type="ECO:0000256" key="2">
    <source>
        <dbReference type="ARBA" id="ARBA00023002"/>
    </source>
</evidence>
<evidence type="ECO:0000313" key="5">
    <source>
        <dbReference type="Proteomes" id="UP000006786"/>
    </source>
</evidence>
<protein>
    <submittedName>
        <fullName evidence="4">Putative NAD(P)H dehydrogenase (Quinone)</fullName>
    </submittedName>
</protein>
<evidence type="ECO:0000313" key="4">
    <source>
        <dbReference type="EMBL" id="EKF18148.1"/>
    </source>
</evidence>
<dbReference type="eggNOG" id="COG2249">
    <property type="taxonomic scope" value="Bacteria"/>
</dbReference>
<keyword evidence="5" id="KW-1185">Reference proteome</keyword>
<dbReference type="InterPro" id="IPR003680">
    <property type="entry name" value="Flavodoxin_fold"/>
</dbReference>
<dbReference type="OrthoDB" id="9798454at2"/>
<organism evidence="4 5">
    <name type="scientific">Nitratireductor pacificus pht-3B</name>
    <dbReference type="NCBI Taxonomy" id="391937"/>
    <lineage>
        <taxon>Bacteria</taxon>
        <taxon>Pseudomonadati</taxon>
        <taxon>Pseudomonadota</taxon>
        <taxon>Alphaproteobacteria</taxon>
        <taxon>Hyphomicrobiales</taxon>
        <taxon>Phyllobacteriaceae</taxon>
        <taxon>Nitratireductor</taxon>
    </lineage>
</organism>
<name>K2N1U4_9HYPH</name>
<evidence type="ECO:0000259" key="3">
    <source>
        <dbReference type="Pfam" id="PF02525"/>
    </source>
</evidence>
<dbReference type="Pfam" id="PF02525">
    <property type="entry name" value="Flavodoxin_2"/>
    <property type="match status" value="1"/>
</dbReference>
<sequence length="247" mass="27467">MHVRIVQAHPDPASFNAAMSRAAADALGGLGHTVSVQDLYASRFDPVEKAEHYGNRLDARSFAPLAEQRHAWQTGAVPAQIGAEIAELERADLLILQFPLWWHGPPAILKGWFDRVFVNSGLYTSRMRYDTGYFRERRAMVSVTTGAPESAFGAGARGGNFETMLWPIHYSLHYLGFEVLPPFQVCGVQGHGYAYEDQGMQEQRLRAALGDWAGHVTRAPELPTLPFPGWDDWDADGQPIRRAEPIP</sequence>
<dbReference type="RefSeq" id="WP_008597765.1">
    <property type="nucleotide sequence ID" value="NZ_AMRM01000016.1"/>
</dbReference>
<keyword evidence="2" id="KW-0560">Oxidoreductase</keyword>
<dbReference type="GO" id="GO:0005829">
    <property type="term" value="C:cytosol"/>
    <property type="evidence" value="ECO:0007669"/>
    <property type="project" value="TreeGrafter"/>
</dbReference>
<dbReference type="PATRIC" id="fig|391937.3.peg.3001"/>
<dbReference type="Gene3D" id="3.40.50.360">
    <property type="match status" value="1"/>
</dbReference>
<dbReference type="STRING" id="391937.NA2_14587"/>
<dbReference type="Proteomes" id="UP000006786">
    <property type="component" value="Unassembled WGS sequence"/>
</dbReference>
<dbReference type="InterPro" id="IPR029039">
    <property type="entry name" value="Flavoprotein-like_sf"/>
</dbReference>
<comment type="similarity">
    <text evidence="1">Belongs to the NAD(P)H dehydrogenase (quinone) family.</text>
</comment>
<dbReference type="GO" id="GO:0003955">
    <property type="term" value="F:NAD(P)H dehydrogenase (quinone) activity"/>
    <property type="evidence" value="ECO:0007669"/>
    <property type="project" value="TreeGrafter"/>
</dbReference>